<organism evidence="3 4">
    <name type="scientific">Trichuris muris</name>
    <name type="common">Mouse whipworm</name>
    <dbReference type="NCBI Taxonomy" id="70415"/>
    <lineage>
        <taxon>Eukaryota</taxon>
        <taxon>Metazoa</taxon>
        <taxon>Ecdysozoa</taxon>
        <taxon>Nematoda</taxon>
        <taxon>Enoplea</taxon>
        <taxon>Dorylaimia</taxon>
        <taxon>Trichinellida</taxon>
        <taxon>Trichuridae</taxon>
        <taxon>Trichuris</taxon>
    </lineage>
</organism>
<dbReference type="AlphaFoldDB" id="A0A5S6QC21"/>
<feature type="region of interest" description="Disordered" evidence="1">
    <location>
        <begin position="91"/>
        <end position="116"/>
    </location>
</feature>
<evidence type="ECO:0000313" key="4">
    <source>
        <dbReference type="WBParaSite" id="TMUE_1000004507.1"/>
    </source>
</evidence>
<evidence type="ECO:0000313" key="3">
    <source>
        <dbReference type="Proteomes" id="UP000046395"/>
    </source>
</evidence>
<dbReference type="Pfam" id="PF06464">
    <property type="entry name" value="DMAP_binding"/>
    <property type="match status" value="1"/>
</dbReference>
<feature type="domain" description="DMAP1-binding" evidence="2">
    <location>
        <begin position="5"/>
        <end position="111"/>
    </location>
</feature>
<evidence type="ECO:0000256" key="1">
    <source>
        <dbReference type="SAM" id="MobiDB-lite"/>
    </source>
</evidence>
<dbReference type="STRING" id="70415.A0A5S6QC21"/>
<name>A0A5S6QC21_TRIMR</name>
<keyword evidence="3" id="KW-1185">Reference proteome</keyword>
<sequence length="193" mass="21446">MAGADLSLLPREVRDQLAQLELELSEGDITRKGYEKKKNQILSQFALTSNAGNSSPTTRAQRRRHRRATRDESRFHSEIRVEAVQQALARYSQREKKAPSVPAPVRRASQRAATRPAVSGKKLRHFCSLLLPIVRSSCPRGRFDGIEYKFVVFPELPPSCTSPMPTNRASVAVQTNKGFGKVIPIPLAAADLN</sequence>
<accession>A0A5S6QC21</accession>
<protein>
    <submittedName>
        <fullName evidence="4">DMAP-interaction domain-containing protein</fullName>
    </submittedName>
</protein>
<dbReference type="WBParaSite" id="TMUE_1000004507.1">
    <property type="protein sequence ID" value="TMUE_1000004507.1"/>
    <property type="gene ID" value="WBGene00302529"/>
</dbReference>
<dbReference type="PROSITE" id="PS51912">
    <property type="entry name" value="DMAP1_BIND"/>
    <property type="match status" value="1"/>
</dbReference>
<evidence type="ECO:0000259" key="2">
    <source>
        <dbReference type="PROSITE" id="PS51912"/>
    </source>
</evidence>
<dbReference type="SMART" id="SM01137">
    <property type="entry name" value="DMAP_binding"/>
    <property type="match status" value="1"/>
</dbReference>
<reference evidence="4" key="1">
    <citation type="submission" date="2019-12" db="UniProtKB">
        <authorList>
            <consortium name="WormBaseParasite"/>
        </authorList>
    </citation>
    <scope>IDENTIFICATION</scope>
</reference>
<dbReference type="Proteomes" id="UP000046395">
    <property type="component" value="Unassembled WGS sequence"/>
</dbReference>
<proteinExistence type="predicted"/>
<dbReference type="InterPro" id="IPR010506">
    <property type="entry name" value="DMAP1-bd"/>
</dbReference>
<feature type="region of interest" description="Disordered" evidence="1">
    <location>
        <begin position="48"/>
        <end position="74"/>
    </location>
</feature>